<dbReference type="AlphaFoldDB" id="A0A8T1VPR2"/>
<evidence type="ECO:0000256" key="1">
    <source>
        <dbReference type="SAM" id="MobiDB-lite"/>
    </source>
</evidence>
<reference evidence="2" key="1">
    <citation type="submission" date="2021-02" db="EMBL/GenBank/DDBJ databases">
        <authorList>
            <person name="Palmer J.M."/>
        </authorList>
    </citation>
    <scope>NUCLEOTIDE SEQUENCE</scope>
    <source>
        <strain evidence="2">SCRP734</strain>
    </source>
</reference>
<evidence type="ECO:0000313" key="3">
    <source>
        <dbReference type="Proteomes" id="UP000694044"/>
    </source>
</evidence>
<gene>
    <name evidence="2" type="ORF">PHYPSEUDO_005381</name>
</gene>
<proteinExistence type="predicted"/>
<feature type="region of interest" description="Disordered" evidence="1">
    <location>
        <begin position="39"/>
        <end position="98"/>
    </location>
</feature>
<dbReference type="Proteomes" id="UP000694044">
    <property type="component" value="Unassembled WGS sequence"/>
</dbReference>
<name>A0A8T1VPR2_9STRA</name>
<sequence length="118" mass="12457">MRVKSVRGLPPRVRPSNGGELILVCMFITKVLVRNCTRSQRSAATSTTGGGFSPGMPLSEKTFVKSAPPQAGAEKRGPCTIMADRLRSPSSAGTRIGGDPGMSGCAEWLVRFNTTSLC</sequence>
<keyword evidence="3" id="KW-1185">Reference proteome</keyword>
<comment type="caution">
    <text evidence="2">The sequence shown here is derived from an EMBL/GenBank/DDBJ whole genome shotgun (WGS) entry which is preliminary data.</text>
</comment>
<accession>A0A8T1VPR2</accession>
<protein>
    <submittedName>
        <fullName evidence="2">Uncharacterized protein</fullName>
    </submittedName>
</protein>
<dbReference type="EMBL" id="JAGDFM010000223">
    <property type="protein sequence ID" value="KAG7382020.1"/>
    <property type="molecule type" value="Genomic_DNA"/>
</dbReference>
<organism evidence="2 3">
    <name type="scientific">Phytophthora pseudosyringae</name>
    <dbReference type="NCBI Taxonomy" id="221518"/>
    <lineage>
        <taxon>Eukaryota</taxon>
        <taxon>Sar</taxon>
        <taxon>Stramenopiles</taxon>
        <taxon>Oomycota</taxon>
        <taxon>Peronosporomycetes</taxon>
        <taxon>Peronosporales</taxon>
        <taxon>Peronosporaceae</taxon>
        <taxon>Phytophthora</taxon>
    </lineage>
</organism>
<evidence type="ECO:0000313" key="2">
    <source>
        <dbReference type="EMBL" id="KAG7382020.1"/>
    </source>
</evidence>